<comment type="caution">
    <text evidence="9">The sequence shown here is derived from an EMBL/GenBank/DDBJ whole genome shotgun (WGS) entry which is preliminary data.</text>
</comment>
<dbReference type="InterPro" id="IPR054559">
    <property type="entry name" value="PSMD12-CSN4-like_N"/>
</dbReference>
<evidence type="ECO:0000256" key="6">
    <source>
        <dbReference type="ARBA" id="ARBA00022790"/>
    </source>
</evidence>
<dbReference type="PANTHER" id="PTHR10855:SF2">
    <property type="entry name" value="COP9 SIGNALOSOME COMPLEX SUBUNIT 4"/>
    <property type="match status" value="1"/>
</dbReference>
<dbReference type="EMBL" id="JBICBT010000759">
    <property type="protein sequence ID" value="KAL3102382.1"/>
    <property type="molecule type" value="Genomic_DNA"/>
</dbReference>
<dbReference type="Gene3D" id="1.10.10.10">
    <property type="entry name" value="Winged helix-like DNA-binding domain superfamily/Winged helix DNA-binding domain"/>
    <property type="match status" value="1"/>
</dbReference>
<evidence type="ECO:0000256" key="2">
    <source>
        <dbReference type="ARBA" id="ARBA00004496"/>
    </source>
</evidence>
<gene>
    <name evidence="9" type="ORF">niasHT_025214</name>
</gene>
<dbReference type="InterPro" id="IPR040134">
    <property type="entry name" value="PSMD12/CSN4"/>
</dbReference>
<name>A0ABD2KHI9_9BILA</name>
<evidence type="ECO:0000313" key="10">
    <source>
        <dbReference type="Proteomes" id="UP001620626"/>
    </source>
</evidence>
<comment type="similarity">
    <text evidence="3">Belongs to the CSN4 family.</text>
</comment>
<dbReference type="SUPFAM" id="SSF46785">
    <property type="entry name" value="Winged helix' DNA-binding domain"/>
    <property type="match status" value="1"/>
</dbReference>
<reference evidence="9 10" key="1">
    <citation type="submission" date="2024-10" db="EMBL/GenBank/DDBJ databases">
        <authorList>
            <person name="Kim D."/>
        </authorList>
    </citation>
    <scope>NUCLEOTIDE SEQUENCE [LARGE SCALE GENOMIC DNA]</scope>
    <source>
        <strain evidence="9">BH-2024</strain>
    </source>
</reference>
<evidence type="ECO:0000313" key="9">
    <source>
        <dbReference type="EMBL" id="KAL3102382.1"/>
    </source>
</evidence>
<organism evidence="9 10">
    <name type="scientific">Heterodera trifolii</name>
    <dbReference type="NCBI Taxonomy" id="157864"/>
    <lineage>
        <taxon>Eukaryota</taxon>
        <taxon>Metazoa</taxon>
        <taxon>Ecdysozoa</taxon>
        <taxon>Nematoda</taxon>
        <taxon>Chromadorea</taxon>
        <taxon>Rhabditida</taxon>
        <taxon>Tylenchina</taxon>
        <taxon>Tylenchomorpha</taxon>
        <taxon>Tylenchoidea</taxon>
        <taxon>Heteroderidae</taxon>
        <taxon>Heteroderinae</taxon>
        <taxon>Heterodera</taxon>
    </lineage>
</organism>
<evidence type="ECO:0000256" key="4">
    <source>
        <dbReference type="ARBA" id="ARBA00014881"/>
    </source>
</evidence>
<keyword evidence="10" id="KW-1185">Reference proteome</keyword>
<evidence type="ECO:0000256" key="5">
    <source>
        <dbReference type="ARBA" id="ARBA00022490"/>
    </source>
</evidence>
<dbReference type="GO" id="GO:0008180">
    <property type="term" value="C:COP9 signalosome"/>
    <property type="evidence" value="ECO:0007669"/>
    <property type="project" value="UniProtKB-KW"/>
</dbReference>
<dbReference type="GO" id="GO:0005737">
    <property type="term" value="C:cytoplasm"/>
    <property type="evidence" value="ECO:0007669"/>
    <property type="project" value="UniProtKB-SubCell"/>
</dbReference>
<keyword evidence="6" id="KW-0736">Signalosome</keyword>
<evidence type="ECO:0000256" key="7">
    <source>
        <dbReference type="ARBA" id="ARBA00023242"/>
    </source>
</evidence>
<accession>A0ABD2KHI9</accession>
<keyword evidence="5" id="KW-0963">Cytoplasm</keyword>
<proteinExistence type="inferred from homology"/>
<sequence length="424" mass="47518">MDMSELCAKVNAIYKKETDHKVQSEGLQKLLEGVLTSVPSDNLKQITEAVSNLVETVVNNESTSMVVSRQFIADIASYLSQPSLNTALIKGIGEAVLTQLHARALAYEEQSTQIRMILANALERDRQFEQSARTLMGIPIETGQRGYRHEFKMELYLRITELFLAADNVEEADRHVKRASLLQQDVKEEALVIKYKALYARVLDRQGNFTEAAQRYHELSLKPGLIPSEKRQVLQNALTCTLLAAPGTQRNRLLNTLFKDERCQQLVGHSLLKNMYLERLVKGPELTEFELSLCPHQRLLDAEGVSILQRSVLEHNILAASRLYANISFDGLGQLLGIPAAKAEKVATQMISGEKVQGAIDQLERTVSFEVPDSSNGGADSQIASICELVASINEKLATRFSEWHTERFNAYKRAHQQPNDLMQ</sequence>
<dbReference type="SMART" id="SM00088">
    <property type="entry name" value="PINT"/>
    <property type="match status" value="1"/>
</dbReference>
<feature type="domain" description="PCI" evidence="8">
    <location>
        <begin position="205"/>
        <end position="374"/>
    </location>
</feature>
<dbReference type="PANTHER" id="PTHR10855">
    <property type="entry name" value="26S PROTEASOME NON-ATPASE REGULATORY SUBUNIT 12/COP9 SIGNALOSOME COMPLEX SUBUNIT 4"/>
    <property type="match status" value="1"/>
</dbReference>
<keyword evidence="7" id="KW-0539">Nucleus</keyword>
<dbReference type="InterPro" id="IPR000717">
    <property type="entry name" value="PCI_dom"/>
</dbReference>
<dbReference type="InterPro" id="IPR036390">
    <property type="entry name" value="WH_DNA-bd_sf"/>
</dbReference>
<dbReference type="Pfam" id="PF22241">
    <property type="entry name" value="PSMD12-CSN4_N"/>
    <property type="match status" value="1"/>
</dbReference>
<dbReference type="Proteomes" id="UP001620626">
    <property type="component" value="Unassembled WGS sequence"/>
</dbReference>
<dbReference type="InterPro" id="IPR036388">
    <property type="entry name" value="WH-like_DNA-bd_sf"/>
</dbReference>
<dbReference type="AlphaFoldDB" id="A0ABD2KHI9"/>
<evidence type="ECO:0000256" key="3">
    <source>
        <dbReference type="ARBA" id="ARBA00010417"/>
    </source>
</evidence>
<comment type="subcellular location">
    <subcellularLocation>
        <location evidence="2">Cytoplasm</location>
    </subcellularLocation>
    <subcellularLocation>
        <location evidence="1">Nucleus</location>
    </subcellularLocation>
</comment>
<evidence type="ECO:0000259" key="8">
    <source>
        <dbReference type="PROSITE" id="PS50250"/>
    </source>
</evidence>
<dbReference type="Pfam" id="PF01399">
    <property type="entry name" value="PCI"/>
    <property type="match status" value="1"/>
</dbReference>
<evidence type="ECO:0000256" key="1">
    <source>
        <dbReference type="ARBA" id="ARBA00004123"/>
    </source>
</evidence>
<dbReference type="PROSITE" id="PS50250">
    <property type="entry name" value="PCI"/>
    <property type="match status" value="1"/>
</dbReference>
<protein>
    <recommendedName>
        <fullName evidence="4">COP9 signalosome complex subunit 4</fullName>
    </recommendedName>
</protein>